<dbReference type="CDD" id="cd08893">
    <property type="entry name" value="SRPBCC_CalC_Aha1-like_GntR-HTH"/>
    <property type="match status" value="1"/>
</dbReference>
<keyword evidence="4" id="KW-1185">Reference proteome</keyword>
<gene>
    <name evidence="3" type="ORF">CAL65_12750</name>
</gene>
<accession>A0A3E0WR84</accession>
<name>A0A3E0WR84_9GAMM</name>
<dbReference type="RefSeq" id="WP_116303067.1">
    <property type="nucleotide sequence ID" value="NZ_NFZV01000017.1"/>
</dbReference>
<protein>
    <submittedName>
        <fullName evidence="3">ATPase</fullName>
    </submittedName>
</protein>
<dbReference type="InterPro" id="IPR013538">
    <property type="entry name" value="ASHA1/2-like_C"/>
</dbReference>
<comment type="similarity">
    <text evidence="1">Belongs to the AHA1 family.</text>
</comment>
<dbReference type="Proteomes" id="UP000256763">
    <property type="component" value="Unassembled WGS sequence"/>
</dbReference>
<dbReference type="OrthoDB" id="9800600at2"/>
<evidence type="ECO:0000259" key="2">
    <source>
        <dbReference type="Pfam" id="PF08327"/>
    </source>
</evidence>
<reference evidence="4" key="1">
    <citation type="submission" date="2017-05" db="EMBL/GenBank/DDBJ databases">
        <authorList>
            <person name="Sharma S."/>
            <person name="Sidhu C."/>
            <person name="Pinnaka A.K."/>
        </authorList>
    </citation>
    <scope>NUCLEOTIDE SEQUENCE [LARGE SCALE GENOMIC DNA]</scope>
    <source>
        <strain evidence="4">AK93</strain>
    </source>
</reference>
<dbReference type="InterPro" id="IPR023393">
    <property type="entry name" value="START-like_dom_sf"/>
</dbReference>
<feature type="domain" description="Activator of Hsp90 ATPase homologue 1/2-like C-terminal" evidence="2">
    <location>
        <begin position="13"/>
        <end position="149"/>
    </location>
</feature>
<evidence type="ECO:0000256" key="1">
    <source>
        <dbReference type="ARBA" id="ARBA00006817"/>
    </source>
</evidence>
<evidence type="ECO:0000313" key="3">
    <source>
        <dbReference type="EMBL" id="RFA35348.1"/>
    </source>
</evidence>
<organism evidence="3 4">
    <name type="scientific">Alkalilimnicola ehrlichii</name>
    <dbReference type="NCBI Taxonomy" id="351052"/>
    <lineage>
        <taxon>Bacteria</taxon>
        <taxon>Pseudomonadati</taxon>
        <taxon>Pseudomonadota</taxon>
        <taxon>Gammaproteobacteria</taxon>
        <taxon>Chromatiales</taxon>
        <taxon>Ectothiorhodospiraceae</taxon>
        <taxon>Alkalilimnicola</taxon>
    </lineage>
</organism>
<dbReference type="SUPFAM" id="SSF55961">
    <property type="entry name" value="Bet v1-like"/>
    <property type="match status" value="1"/>
</dbReference>
<sequence length="159" mass="18358">MDKPQFVYVTYIDTTPAQLWEALTGGEFTSRYWGGRRIRSDWQPGAAVELIKADGSVDWKGEVLTVEPHKKLSYTFDPLNDEELPDYEGERVDLEKREPPSRVTFEIYEHMGKVRLTLIHDEFPQASRILPGITHGWPAILSSLKSLLERGEPLFPDWR</sequence>
<evidence type="ECO:0000313" key="4">
    <source>
        <dbReference type="Proteomes" id="UP000256763"/>
    </source>
</evidence>
<proteinExistence type="inferred from homology"/>
<dbReference type="EMBL" id="NFZW01000012">
    <property type="protein sequence ID" value="RFA35348.1"/>
    <property type="molecule type" value="Genomic_DNA"/>
</dbReference>
<comment type="caution">
    <text evidence="3">The sequence shown here is derived from an EMBL/GenBank/DDBJ whole genome shotgun (WGS) entry which is preliminary data.</text>
</comment>
<dbReference type="AlphaFoldDB" id="A0A3E0WR84"/>
<dbReference type="Gene3D" id="3.30.530.20">
    <property type="match status" value="1"/>
</dbReference>
<dbReference type="Pfam" id="PF08327">
    <property type="entry name" value="AHSA1"/>
    <property type="match status" value="1"/>
</dbReference>